<evidence type="ECO:0000256" key="1">
    <source>
        <dbReference type="ARBA" id="ARBA00006328"/>
    </source>
</evidence>
<keyword evidence="3" id="KW-0560">Oxidoreductase</keyword>
<evidence type="ECO:0000256" key="2">
    <source>
        <dbReference type="ARBA" id="ARBA00022857"/>
    </source>
</evidence>
<comment type="similarity">
    <text evidence="1">Belongs to the NmrA-type oxidoreductase family.</text>
</comment>
<name>A0AAD7P2R4_9AGAR</name>
<dbReference type="InterPro" id="IPR008030">
    <property type="entry name" value="NmrA-like"/>
</dbReference>
<accession>A0AAD7P2R4</accession>
<protein>
    <submittedName>
        <fullName evidence="5">NAD(P)-binding protein</fullName>
    </submittedName>
</protein>
<evidence type="ECO:0000259" key="4">
    <source>
        <dbReference type="Pfam" id="PF05368"/>
    </source>
</evidence>
<dbReference type="AlphaFoldDB" id="A0AAD7P2R4"/>
<evidence type="ECO:0000256" key="3">
    <source>
        <dbReference type="ARBA" id="ARBA00023002"/>
    </source>
</evidence>
<dbReference type="SUPFAM" id="SSF51735">
    <property type="entry name" value="NAD(P)-binding Rossmann-fold domains"/>
    <property type="match status" value="1"/>
</dbReference>
<dbReference type="Proteomes" id="UP001215280">
    <property type="component" value="Unassembled WGS sequence"/>
</dbReference>
<dbReference type="PANTHER" id="PTHR42748">
    <property type="entry name" value="NITROGEN METABOLITE REPRESSION PROTEIN NMRA FAMILY MEMBER"/>
    <property type="match status" value="1"/>
</dbReference>
<dbReference type="Gene3D" id="3.90.25.10">
    <property type="entry name" value="UDP-galactose 4-epimerase, domain 1"/>
    <property type="match status" value="1"/>
</dbReference>
<reference evidence="5" key="1">
    <citation type="submission" date="2023-03" db="EMBL/GenBank/DDBJ databases">
        <title>Massive genome expansion in bonnet fungi (Mycena s.s.) driven by repeated elements and novel gene families across ecological guilds.</title>
        <authorList>
            <consortium name="Lawrence Berkeley National Laboratory"/>
            <person name="Harder C.B."/>
            <person name="Miyauchi S."/>
            <person name="Viragh M."/>
            <person name="Kuo A."/>
            <person name="Thoen E."/>
            <person name="Andreopoulos B."/>
            <person name="Lu D."/>
            <person name="Skrede I."/>
            <person name="Drula E."/>
            <person name="Henrissat B."/>
            <person name="Morin E."/>
            <person name="Kohler A."/>
            <person name="Barry K."/>
            <person name="LaButti K."/>
            <person name="Morin E."/>
            <person name="Salamov A."/>
            <person name="Lipzen A."/>
            <person name="Mereny Z."/>
            <person name="Hegedus B."/>
            <person name="Baldrian P."/>
            <person name="Stursova M."/>
            <person name="Weitz H."/>
            <person name="Taylor A."/>
            <person name="Grigoriev I.V."/>
            <person name="Nagy L.G."/>
            <person name="Martin F."/>
            <person name="Kauserud H."/>
        </authorList>
    </citation>
    <scope>NUCLEOTIDE SEQUENCE</scope>
    <source>
        <strain evidence="5">CBHHK188m</strain>
    </source>
</reference>
<dbReference type="InterPro" id="IPR036291">
    <property type="entry name" value="NAD(P)-bd_dom_sf"/>
</dbReference>
<dbReference type="GO" id="GO:0016491">
    <property type="term" value="F:oxidoreductase activity"/>
    <property type="evidence" value="ECO:0007669"/>
    <property type="project" value="UniProtKB-KW"/>
</dbReference>
<dbReference type="Pfam" id="PF05368">
    <property type="entry name" value="NmrA"/>
    <property type="match status" value="1"/>
</dbReference>
<sequence>MTITQETSAPLVAVVGATGNQGGSVIKALAESDKPYRIRAFTRDAAKPAAQALAKLGVDIVVVSFVVENKDEVYKAFVGADFAFLVTNFWEHLNVEKETEEGKLLVDAAKAGGVSRIVWSGLPSIIKTSAGKYTHVYHFEGKAVVTEYGRQSGVPFVDVQAGWYGTNFLNTPGMIMKHEDGSFVILWPIQPTTLVPFIDAVRDYGLFVRYALELPVFPDGSELVAHGENISITDLASQLSQGTGKNIVFKQITVDRYKQGLEAAGVPPHIILDMVDSYQAWDEYGWKATTSHEGLARRPRTWAEFIKVTDWSQVLA</sequence>
<organism evidence="5 6">
    <name type="scientific">Mycena maculata</name>
    <dbReference type="NCBI Taxonomy" id="230809"/>
    <lineage>
        <taxon>Eukaryota</taxon>
        <taxon>Fungi</taxon>
        <taxon>Dikarya</taxon>
        <taxon>Basidiomycota</taxon>
        <taxon>Agaricomycotina</taxon>
        <taxon>Agaricomycetes</taxon>
        <taxon>Agaricomycetidae</taxon>
        <taxon>Agaricales</taxon>
        <taxon>Marasmiineae</taxon>
        <taxon>Mycenaceae</taxon>
        <taxon>Mycena</taxon>
    </lineage>
</organism>
<feature type="domain" description="NmrA-like" evidence="4">
    <location>
        <begin position="11"/>
        <end position="306"/>
    </location>
</feature>
<dbReference type="GO" id="GO:0005634">
    <property type="term" value="C:nucleus"/>
    <property type="evidence" value="ECO:0007669"/>
    <property type="project" value="TreeGrafter"/>
</dbReference>
<gene>
    <name evidence="5" type="ORF">DFH07DRAFT_907856</name>
</gene>
<dbReference type="EMBL" id="JARJLG010000001">
    <property type="protein sequence ID" value="KAJ7785222.1"/>
    <property type="molecule type" value="Genomic_DNA"/>
</dbReference>
<comment type="caution">
    <text evidence="5">The sequence shown here is derived from an EMBL/GenBank/DDBJ whole genome shotgun (WGS) entry which is preliminary data.</text>
</comment>
<dbReference type="PANTHER" id="PTHR42748:SF30">
    <property type="entry name" value="NMRA-LIKE DOMAIN-CONTAINING PROTEIN"/>
    <property type="match status" value="1"/>
</dbReference>
<dbReference type="InterPro" id="IPR051164">
    <property type="entry name" value="NmrA-like_oxidored"/>
</dbReference>
<evidence type="ECO:0000313" key="6">
    <source>
        <dbReference type="Proteomes" id="UP001215280"/>
    </source>
</evidence>
<proteinExistence type="inferred from homology"/>
<evidence type="ECO:0000313" key="5">
    <source>
        <dbReference type="EMBL" id="KAJ7785222.1"/>
    </source>
</evidence>
<keyword evidence="2" id="KW-0521">NADP</keyword>
<dbReference type="Gene3D" id="3.40.50.720">
    <property type="entry name" value="NAD(P)-binding Rossmann-like Domain"/>
    <property type="match status" value="1"/>
</dbReference>
<keyword evidence="6" id="KW-1185">Reference proteome</keyword>